<dbReference type="Pfam" id="PF04612">
    <property type="entry name" value="T2SSM"/>
    <property type="match status" value="1"/>
</dbReference>
<organism evidence="3 4">
    <name type="scientific">Saccharobesus litoralis</name>
    <dbReference type="NCBI Taxonomy" id="2172099"/>
    <lineage>
        <taxon>Bacteria</taxon>
        <taxon>Pseudomonadati</taxon>
        <taxon>Pseudomonadota</taxon>
        <taxon>Gammaproteobacteria</taxon>
        <taxon>Alteromonadales</taxon>
        <taxon>Alteromonadaceae</taxon>
        <taxon>Saccharobesus</taxon>
    </lineage>
</organism>
<keyword evidence="1" id="KW-0175">Coiled coil</keyword>
<evidence type="ECO:0008006" key="5">
    <source>
        <dbReference type="Google" id="ProtNLM"/>
    </source>
</evidence>
<dbReference type="RefSeq" id="WP_108604873.1">
    <property type="nucleotide sequence ID" value="NZ_CP026604.1"/>
</dbReference>
<feature type="coiled-coil region" evidence="1">
    <location>
        <begin position="80"/>
        <end position="107"/>
    </location>
</feature>
<keyword evidence="4" id="KW-1185">Reference proteome</keyword>
<dbReference type="OrthoDB" id="9151209at2"/>
<evidence type="ECO:0000256" key="2">
    <source>
        <dbReference type="SAM" id="Phobius"/>
    </source>
</evidence>
<keyword evidence="2" id="KW-0472">Membrane</keyword>
<evidence type="ECO:0000313" key="4">
    <source>
        <dbReference type="Proteomes" id="UP000244441"/>
    </source>
</evidence>
<dbReference type="GO" id="GO:0015627">
    <property type="term" value="C:type II protein secretion system complex"/>
    <property type="evidence" value="ECO:0007669"/>
    <property type="project" value="InterPro"/>
</dbReference>
<dbReference type="KEGG" id="cate:C2869_21525"/>
<keyword evidence="2" id="KW-1133">Transmembrane helix</keyword>
<evidence type="ECO:0000313" key="3">
    <source>
        <dbReference type="EMBL" id="AWB68820.1"/>
    </source>
</evidence>
<evidence type="ECO:0000256" key="1">
    <source>
        <dbReference type="SAM" id="Coils"/>
    </source>
</evidence>
<dbReference type="Proteomes" id="UP000244441">
    <property type="component" value="Chromosome"/>
</dbReference>
<dbReference type="AlphaFoldDB" id="A0A2S0VXH8"/>
<feature type="transmembrane region" description="Helical" evidence="2">
    <location>
        <begin position="21"/>
        <end position="40"/>
    </location>
</feature>
<keyword evidence="2" id="KW-0812">Transmembrane</keyword>
<dbReference type="InterPro" id="IPR007690">
    <property type="entry name" value="T2SS_GspM"/>
</dbReference>
<proteinExistence type="predicted"/>
<reference evidence="3 4" key="1">
    <citation type="submission" date="2018-01" db="EMBL/GenBank/DDBJ databases">
        <title>Genome sequence of a Cantenovulum-like bacteria.</title>
        <authorList>
            <person name="Tan W.R."/>
            <person name="Lau N.-S."/>
            <person name="Go F."/>
            <person name="Amirul A.-A.A."/>
        </authorList>
    </citation>
    <scope>NUCLEOTIDE SEQUENCE [LARGE SCALE GENOMIC DNA]</scope>
    <source>
        <strain evidence="3 4">CCB-QB4</strain>
    </source>
</reference>
<gene>
    <name evidence="3" type="ORF">C2869_21525</name>
</gene>
<protein>
    <recommendedName>
        <fullName evidence="5">MSHA biogenesis protein MshJ</fullName>
    </recommendedName>
</protein>
<dbReference type="EMBL" id="CP026604">
    <property type="protein sequence ID" value="AWB68820.1"/>
    <property type="molecule type" value="Genomic_DNA"/>
</dbReference>
<sequence length="216" mass="24677">MTEQWQQIQGKYQQLSTREKVMTLASGVVLVLFVGFFNIIEPIWLKSDKIAQTVKSNERELNSLLAVNAQFESHLQTDPNISLAQKIEQLNNQLQAVNTELTTSTGRLLKAKNMARVVRDMLSQMNGIQVVKFETLEPTAMLSPDAGLKDLNLYKHGVALSLRGSYRDLYTFLAKTEVLEWQFRWEDFQLVVKEHPNLELTIKVYAMSLEQGFIGL</sequence>
<dbReference type="GO" id="GO:0015628">
    <property type="term" value="P:protein secretion by the type II secretion system"/>
    <property type="evidence" value="ECO:0007669"/>
    <property type="project" value="InterPro"/>
</dbReference>
<name>A0A2S0VXH8_9ALTE</name>
<accession>A0A2S0VXH8</accession>